<proteinExistence type="predicted"/>
<gene>
    <name evidence="1" type="ORF">MZUP2_410</name>
</gene>
<name>A0A4Y1NRH4_9CAUD</name>
<protein>
    <submittedName>
        <fullName evidence="1">Uncharacterized protein</fullName>
    </submittedName>
</protein>
<sequence>MPNINPHIEARLLRPKSDREQKLERIAADCCAAWQAAKDGKSHPRHVSMAERTVKRWTRKFAEEAAFYPKLPQIIVTAPLIQRDAFTDYESRRHGAGWSVRQE</sequence>
<dbReference type="Proteomes" id="UP000310697">
    <property type="component" value="Segment"/>
</dbReference>
<dbReference type="EMBL" id="MH443101">
    <property type="protein sequence ID" value="AXH43559.1"/>
    <property type="molecule type" value="Genomic_DNA"/>
</dbReference>
<evidence type="ECO:0000313" key="2">
    <source>
        <dbReference type="Proteomes" id="UP000310697"/>
    </source>
</evidence>
<accession>A0A4Y1NRH4</accession>
<evidence type="ECO:0000313" key="1">
    <source>
        <dbReference type="EMBL" id="AXH43559.1"/>
    </source>
</evidence>
<reference evidence="1 2" key="1">
    <citation type="journal article" date="2019" name="J. Basic Microbiol.">
        <title>Complete genome sequence analysis of temperate Erwinia bacteriophages 49 and 59.</title>
        <authorList>
            <person name="Zlatohurska M."/>
            <person name="Gorb T."/>
            <person name="Romaniuk L."/>
            <person name="Korol N."/>
            <person name="Faidiuk Y."/>
            <person name="Kropinski A.M."/>
            <person name="Kushkina A."/>
            <person name="Tovkach F."/>
        </authorList>
    </citation>
    <scope>NUCLEOTIDE SEQUENCE [LARGE SCALE GENOMIC DNA]</scope>
</reference>
<organism evidence="1 2">
    <name type="scientific">Erwinia phage vB_EhrS_59</name>
    <dbReference type="NCBI Taxonomy" id="2283025"/>
    <lineage>
        <taxon>Viruses</taxon>
        <taxon>Duplodnaviria</taxon>
        <taxon>Heunggongvirae</taxon>
        <taxon>Uroviricota</taxon>
        <taxon>Caudoviricetes</taxon>
        <taxon>Feofaniavirus</taxon>
        <taxon>Feofaniavirus Eho59</taxon>
    </lineage>
</organism>
<keyword evidence="2" id="KW-1185">Reference proteome</keyword>